<protein>
    <submittedName>
        <fullName evidence="1">Uncharacterized protein</fullName>
    </submittedName>
</protein>
<organism evidence="1">
    <name type="scientific">Anguilla anguilla</name>
    <name type="common">European freshwater eel</name>
    <name type="synonym">Muraena anguilla</name>
    <dbReference type="NCBI Taxonomy" id="7936"/>
    <lineage>
        <taxon>Eukaryota</taxon>
        <taxon>Metazoa</taxon>
        <taxon>Chordata</taxon>
        <taxon>Craniata</taxon>
        <taxon>Vertebrata</taxon>
        <taxon>Euteleostomi</taxon>
        <taxon>Actinopterygii</taxon>
        <taxon>Neopterygii</taxon>
        <taxon>Teleostei</taxon>
        <taxon>Anguilliformes</taxon>
        <taxon>Anguillidae</taxon>
        <taxon>Anguilla</taxon>
    </lineage>
</organism>
<name>A0A0E9V005_ANGAN</name>
<reference evidence="1" key="2">
    <citation type="journal article" date="2015" name="Fish Shellfish Immunol.">
        <title>Early steps in the European eel (Anguilla anguilla)-Vibrio vulnificus interaction in the gills: Role of the RtxA13 toxin.</title>
        <authorList>
            <person name="Callol A."/>
            <person name="Pajuelo D."/>
            <person name="Ebbesson L."/>
            <person name="Teles M."/>
            <person name="MacKenzie S."/>
            <person name="Amaro C."/>
        </authorList>
    </citation>
    <scope>NUCLEOTIDE SEQUENCE</scope>
</reference>
<sequence length="33" mass="3857">MMCFSSMRVITGKREPANFLNRIKANNCYFLIS</sequence>
<evidence type="ECO:0000313" key="1">
    <source>
        <dbReference type="EMBL" id="JAH70755.1"/>
    </source>
</evidence>
<proteinExistence type="predicted"/>
<accession>A0A0E9V005</accession>
<dbReference type="EMBL" id="GBXM01037822">
    <property type="protein sequence ID" value="JAH70755.1"/>
    <property type="molecule type" value="Transcribed_RNA"/>
</dbReference>
<dbReference type="AlphaFoldDB" id="A0A0E9V005"/>
<reference evidence="1" key="1">
    <citation type="submission" date="2014-11" db="EMBL/GenBank/DDBJ databases">
        <authorList>
            <person name="Amaro Gonzalez C."/>
        </authorList>
    </citation>
    <scope>NUCLEOTIDE SEQUENCE</scope>
</reference>